<gene>
    <name evidence="2" type="ORF">GCM10017667_42070</name>
</gene>
<dbReference type="InterPro" id="IPR003779">
    <property type="entry name" value="CMD-like"/>
</dbReference>
<dbReference type="GO" id="GO:0051920">
    <property type="term" value="F:peroxiredoxin activity"/>
    <property type="evidence" value="ECO:0007669"/>
    <property type="project" value="InterPro"/>
</dbReference>
<dbReference type="Gene3D" id="1.20.1290.10">
    <property type="entry name" value="AhpD-like"/>
    <property type="match status" value="1"/>
</dbReference>
<dbReference type="EMBL" id="BNBE01000002">
    <property type="protein sequence ID" value="GHG06435.1"/>
    <property type="molecule type" value="Genomic_DNA"/>
</dbReference>
<dbReference type="InterPro" id="IPR004675">
    <property type="entry name" value="AhpD_core"/>
</dbReference>
<dbReference type="InterPro" id="IPR029032">
    <property type="entry name" value="AhpD-like"/>
</dbReference>
<dbReference type="NCBIfam" id="TIGR00778">
    <property type="entry name" value="ahpD_dom"/>
    <property type="match status" value="1"/>
</dbReference>
<sequence length="151" mass="16433">MQARMADVYRLAAGGYRAMAQMEQFLQDSGVPHRVLELVRLRTGQINGCAACVDLHAHRAHGAGETDERLWAVAAWRDAPFFTGEERAALALAEAVTRIADNPGGVPDEIWDGAAEHFDERSLAALVMAIASANAWNRVNVATRRTAGTHR</sequence>
<evidence type="ECO:0000313" key="2">
    <source>
        <dbReference type="EMBL" id="GHG06435.1"/>
    </source>
</evidence>
<comment type="caution">
    <text evidence="2">The sequence shown here is derived from an EMBL/GenBank/DDBJ whole genome shotgun (WGS) entry which is preliminary data.</text>
</comment>
<dbReference type="AlphaFoldDB" id="A0A919BQX0"/>
<name>A0A919BQX0_STRFL</name>
<dbReference type="Proteomes" id="UP000632849">
    <property type="component" value="Unassembled WGS sequence"/>
</dbReference>
<feature type="domain" description="Carboxymuconolactone decarboxylase-like" evidence="1">
    <location>
        <begin position="16"/>
        <end position="95"/>
    </location>
</feature>
<organism evidence="2 3">
    <name type="scientific">Streptomyces filamentosus</name>
    <name type="common">Streptomyces roseosporus</name>
    <dbReference type="NCBI Taxonomy" id="67294"/>
    <lineage>
        <taxon>Bacteria</taxon>
        <taxon>Bacillati</taxon>
        <taxon>Actinomycetota</taxon>
        <taxon>Actinomycetes</taxon>
        <taxon>Kitasatosporales</taxon>
        <taxon>Streptomycetaceae</taxon>
        <taxon>Streptomyces</taxon>
    </lineage>
</organism>
<evidence type="ECO:0000313" key="3">
    <source>
        <dbReference type="Proteomes" id="UP000632849"/>
    </source>
</evidence>
<evidence type="ECO:0000259" key="1">
    <source>
        <dbReference type="Pfam" id="PF02627"/>
    </source>
</evidence>
<dbReference type="Pfam" id="PF02627">
    <property type="entry name" value="CMD"/>
    <property type="match status" value="1"/>
</dbReference>
<accession>A0A919BQX0</accession>
<reference evidence="2" key="2">
    <citation type="submission" date="2020-09" db="EMBL/GenBank/DDBJ databases">
        <authorList>
            <person name="Sun Q."/>
            <person name="Ohkuma M."/>
        </authorList>
    </citation>
    <scope>NUCLEOTIDE SEQUENCE</scope>
    <source>
        <strain evidence="2">JCM 4122</strain>
    </source>
</reference>
<dbReference type="PANTHER" id="PTHR34846">
    <property type="entry name" value="4-CARBOXYMUCONOLACTONE DECARBOXYLASE FAMILY PROTEIN (AFU_ORTHOLOGUE AFUA_6G11590)"/>
    <property type="match status" value="1"/>
</dbReference>
<proteinExistence type="predicted"/>
<protein>
    <submittedName>
        <fullName evidence="2">Alkyl hydroperoxide reductase AhpD</fullName>
    </submittedName>
</protein>
<dbReference type="SUPFAM" id="SSF69118">
    <property type="entry name" value="AhpD-like"/>
    <property type="match status" value="1"/>
</dbReference>
<reference evidence="2" key="1">
    <citation type="journal article" date="2014" name="Int. J. Syst. Evol. Microbiol.">
        <title>Complete genome sequence of Corynebacterium casei LMG S-19264T (=DSM 44701T), isolated from a smear-ripened cheese.</title>
        <authorList>
            <consortium name="US DOE Joint Genome Institute (JGI-PGF)"/>
            <person name="Walter F."/>
            <person name="Albersmeier A."/>
            <person name="Kalinowski J."/>
            <person name="Ruckert C."/>
        </authorList>
    </citation>
    <scope>NUCLEOTIDE SEQUENCE</scope>
    <source>
        <strain evidence="2">JCM 4122</strain>
    </source>
</reference>
<dbReference type="PANTHER" id="PTHR34846:SF7">
    <property type="entry name" value="BLL7811 PROTEIN"/>
    <property type="match status" value="1"/>
</dbReference>
<keyword evidence="3" id="KW-1185">Reference proteome</keyword>